<accession>W7BCA8</accession>
<comment type="caution">
    <text evidence="1">The sequence shown here is derived from an EMBL/GenBank/DDBJ whole genome shotgun (WGS) entry which is preliminary data.</text>
</comment>
<evidence type="ECO:0000313" key="2">
    <source>
        <dbReference type="Proteomes" id="UP000019253"/>
    </source>
</evidence>
<proteinExistence type="predicted"/>
<dbReference type="Proteomes" id="UP000019253">
    <property type="component" value="Unassembled WGS sequence"/>
</dbReference>
<dbReference type="EMBL" id="AODD01000002">
    <property type="protein sequence ID" value="EUJ24749.1"/>
    <property type="molecule type" value="Genomic_DNA"/>
</dbReference>
<gene>
    <name evidence="1" type="ORF">PGRAN_02600</name>
</gene>
<keyword evidence="2" id="KW-1185">Reference proteome</keyword>
<evidence type="ECO:0000313" key="1">
    <source>
        <dbReference type="EMBL" id="EUJ24749.1"/>
    </source>
</evidence>
<name>W7BCA8_9LIST</name>
<sequence length="100" mass="11342">MMCNHETADRKAILEFGESTVVLHGWMFVPTPQPFSASRSIMYPVLRGYTIAEITYLNGPFEGREESVRCSEVLCDADGAFEVRRGREVIMKRIEGVNQL</sequence>
<dbReference type="AlphaFoldDB" id="W7BCA8"/>
<protein>
    <submittedName>
        <fullName evidence="1">Uncharacterized protein</fullName>
    </submittedName>
</protein>
<organism evidence="1 2">
    <name type="scientific">Listeria grandensis FSL F6-0971</name>
    <dbReference type="NCBI Taxonomy" id="1265819"/>
    <lineage>
        <taxon>Bacteria</taxon>
        <taxon>Bacillati</taxon>
        <taxon>Bacillota</taxon>
        <taxon>Bacilli</taxon>
        <taxon>Bacillales</taxon>
        <taxon>Listeriaceae</taxon>
        <taxon>Listeria</taxon>
    </lineage>
</organism>
<dbReference type="STRING" id="1265819.PGRAN_02600"/>
<reference evidence="1 2" key="1">
    <citation type="journal article" date="2014" name="Int. J. Syst. Evol. Microbiol.">
        <title>Listeria floridensis sp. nov., Listeria aquatica sp. nov., Listeria cornellensis sp. nov., Listeria riparia sp. nov. and Listeria grandensis sp. nov., from agricultural and natural environments.</title>
        <authorList>
            <person name="den Bakker H.C."/>
            <person name="Warchocki S."/>
            <person name="Wright E.M."/>
            <person name="Allred A.F."/>
            <person name="Ahlstrom C."/>
            <person name="Manuel C.S."/>
            <person name="Stasiewicz M.J."/>
            <person name="Burrell A."/>
            <person name="Roof S."/>
            <person name="Strawn L."/>
            <person name="Fortes E.D."/>
            <person name="Nightingale K.K."/>
            <person name="Kephart D."/>
            <person name="Wiedmann M."/>
        </authorList>
    </citation>
    <scope>NUCLEOTIDE SEQUENCE [LARGE SCALE GENOMIC DNA]</scope>
    <source>
        <strain evidence="2">FSL F6-971</strain>
    </source>
</reference>